<dbReference type="PANTHER" id="PTHR19957">
    <property type="entry name" value="SYNTAXIN"/>
    <property type="match status" value="1"/>
</dbReference>
<dbReference type="GO" id="GO:0006886">
    <property type="term" value="P:intracellular protein transport"/>
    <property type="evidence" value="ECO:0007669"/>
    <property type="project" value="TreeGrafter"/>
</dbReference>
<reference evidence="6" key="2">
    <citation type="submission" date="2022-08" db="UniProtKB">
        <authorList>
            <consortium name="EnsemblMetazoa"/>
        </authorList>
    </citation>
    <scope>IDENTIFICATION</scope>
    <source>
        <strain evidence="6">EBRO</strain>
    </source>
</reference>
<dbReference type="GO" id="GO:0000149">
    <property type="term" value="F:SNARE binding"/>
    <property type="evidence" value="ECO:0007669"/>
    <property type="project" value="TreeGrafter"/>
</dbReference>
<dbReference type="AlphaFoldDB" id="A0A182JG91"/>
<dbReference type="SMART" id="SM00397">
    <property type="entry name" value="t_SNARE"/>
    <property type="match status" value="1"/>
</dbReference>
<name>A0A182JG91_ANOAO</name>
<feature type="region of interest" description="Disordered" evidence="3">
    <location>
        <begin position="1"/>
        <end position="28"/>
    </location>
</feature>
<dbReference type="Pfam" id="PF05739">
    <property type="entry name" value="SNARE"/>
    <property type="match status" value="1"/>
</dbReference>
<evidence type="ECO:0000256" key="1">
    <source>
        <dbReference type="ARBA" id="ARBA00009063"/>
    </source>
</evidence>
<dbReference type="EnsemblMetazoa" id="AATE017536-RA">
    <property type="protein sequence ID" value="AATE017536-PA.1"/>
    <property type="gene ID" value="AATE017536"/>
</dbReference>
<evidence type="ECO:0000256" key="3">
    <source>
        <dbReference type="SAM" id="MobiDB-lite"/>
    </source>
</evidence>
<dbReference type="InterPro" id="IPR000727">
    <property type="entry name" value="T_SNARE_dom"/>
</dbReference>
<keyword evidence="4" id="KW-0812">Transmembrane</keyword>
<evidence type="ECO:0000259" key="5">
    <source>
        <dbReference type="PROSITE" id="PS50192"/>
    </source>
</evidence>
<dbReference type="GO" id="GO:0048278">
    <property type="term" value="P:vesicle docking"/>
    <property type="evidence" value="ECO:0007669"/>
    <property type="project" value="TreeGrafter"/>
</dbReference>
<dbReference type="SUPFAM" id="SSF47661">
    <property type="entry name" value="t-snare proteins"/>
    <property type="match status" value="1"/>
</dbReference>
<keyword evidence="2" id="KW-0813">Transport</keyword>
<accession>A0A182JG91</accession>
<dbReference type="STRING" id="41427.A0A182JG91"/>
<dbReference type="SMART" id="SM00503">
    <property type="entry name" value="SynN"/>
    <property type="match status" value="1"/>
</dbReference>
<dbReference type="Gene3D" id="1.20.5.110">
    <property type="match status" value="1"/>
</dbReference>
<dbReference type="GO" id="GO:0006906">
    <property type="term" value="P:vesicle fusion"/>
    <property type="evidence" value="ECO:0007669"/>
    <property type="project" value="TreeGrafter"/>
</dbReference>
<dbReference type="GO" id="GO:0031201">
    <property type="term" value="C:SNARE complex"/>
    <property type="evidence" value="ECO:0007669"/>
    <property type="project" value="TreeGrafter"/>
</dbReference>
<evidence type="ECO:0000256" key="2">
    <source>
        <dbReference type="ARBA" id="ARBA00022775"/>
    </source>
</evidence>
<dbReference type="PROSITE" id="PS50192">
    <property type="entry name" value="T_SNARE"/>
    <property type="match status" value="1"/>
</dbReference>
<evidence type="ECO:0000256" key="4">
    <source>
        <dbReference type="SAM" id="Phobius"/>
    </source>
</evidence>
<dbReference type="Proteomes" id="UP000075880">
    <property type="component" value="Unassembled WGS sequence"/>
</dbReference>
<dbReference type="OrthoDB" id="75754at2759"/>
<keyword evidence="4" id="KW-1133">Transmembrane helix</keyword>
<dbReference type="Pfam" id="PF14523">
    <property type="entry name" value="Syntaxin_2"/>
    <property type="match status" value="1"/>
</dbReference>
<organism evidence="6">
    <name type="scientific">Anopheles atroparvus</name>
    <name type="common">European mosquito</name>
    <dbReference type="NCBI Taxonomy" id="41427"/>
    <lineage>
        <taxon>Eukaryota</taxon>
        <taxon>Metazoa</taxon>
        <taxon>Ecdysozoa</taxon>
        <taxon>Arthropoda</taxon>
        <taxon>Hexapoda</taxon>
        <taxon>Insecta</taxon>
        <taxon>Pterygota</taxon>
        <taxon>Neoptera</taxon>
        <taxon>Endopterygota</taxon>
        <taxon>Diptera</taxon>
        <taxon>Nematocera</taxon>
        <taxon>Culicoidea</taxon>
        <taxon>Culicidae</taxon>
        <taxon>Anophelinae</taxon>
        <taxon>Anopheles</taxon>
    </lineage>
</organism>
<feature type="transmembrane region" description="Helical" evidence="4">
    <location>
        <begin position="261"/>
        <end position="280"/>
    </location>
</feature>
<keyword evidence="4" id="KW-0472">Membrane</keyword>
<comment type="similarity">
    <text evidence="1">Belongs to the syntaxin family.</text>
</comment>
<reference evidence="7" key="1">
    <citation type="submission" date="2021-09" db="EMBL/GenBank/DDBJ databases">
        <authorList>
            <consortium name="Infravec"/>
            <person name="Campbell I L."/>
            <person name="Maslen G."/>
            <person name="Yates A."/>
        </authorList>
    </citation>
    <scope>NUCLEOTIDE SEQUENCE [LARGE SCALE GENOMIC DNA]</scope>
    <source>
        <strain evidence="7">Infravec2 EBRE</strain>
    </source>
</reference>
<dbReference type="PANTHER" id="PTHR19957:SF38">
    <property type="entry name" value="LD27581P"/>
    <property type="match status" value="1"/>
</dbReference>
<evidence type="ECO:0000313" key="6">
    <source>
        <dbReference type="EnsemblMetazoa" id="AATE017536-PA.1"/>
    </source>
</evidence>
<proteinExistence type="inferred from homology"/>
<dbReference type="EnsemblMetazoa" id="ENSAATROPT016252">
    <property type="protein sequence ID" value="ENSAATROPP014276"/>
    <property type="gene ID" value="ENSAATROPG013296"/>
</dbReference>
<dbReference type="InterPro" id="IPR010989">
    <property type="entry name" value="SNARE"/>
</dbReference>
<dbReference type="InterPro" id="IPR045242">
    <property type="entry name" value="Syntaxin"/>
</dbReference>
<dbReference type="InterPro" id="IPR006011">
    <property type="entry name" value="Syntaxin_N"/>
</dbReference>
<dbReference type="GO" id="GO:0005484">
    <property type="term" value="F:SNAP receptor activity"/>
    <property type="evidence" value="ECO:0007669"/>
    <property type="project" value="TreeGrafter"/>
</dbReference>
<dbReference type="GO" id="GO:0006836">
    <property type="term" value="P:neurotransmitter transport"/>
    <property type="evidence" value="ECO:0007669"/>
    <property type="project" value="UniProtKB-KW"/>
</dbReference>
<sequence length="285" mass="31695">MSREGLGLPRGIGQRDYGAMSSTATTSDGSFGGFSPTEFISLSESIAANTIFVKQSWQFLEKANRTLGTAKDNQSLRDKINDIQSGTNQRIATTTKDLQRLTVVVRGGDKQQKLQVEKLTSDFKQVVQFYSKSQQSIAAKMKQVFLVNASQQDDLAQASSAVGGEINVSSEQQLQRQKQIQQSLQFEQEMLIEREQRFREIEANVLDVNYIMKELSSITTQQSEVIDTIENSIGRTADNVESGAEELKTASEYQNRYRRKVLILLVIAVIIGLVVTGIIVSKLKS</sequence>
<dbReference type="Gene3D" id="1.20.58.70">
    <property type="match status" value="1"/>
</dbReference>
<keyword evidence="2" id="KW-0532">Neurotransmitter transport</keyword>
<feature type="domain" description="T-SNARE coiled-coil homology" evidence="5">
    <location>
        <begin position="188"/>
        <end position="250"/>
    </location>
</feature>
<keyword evidence="7" id="KW-1185">Reference proteome</keyword>
<dbReference type="VEuPathDB" id="VectorBase:AATE017536"/>
<dbReference type="GO" id="GO:0012505">
    <property type="term" value="C:endomembrane system"/>
    <property type="evidence" value="ECO:0007669"/>
    <property type="project" value="TreeGrafter"/>
</dbReference>
<evidence type="ECO:0000313" key="7">
    <source>
        <dbReference type="Proteomes" id="UP000075880"/>
    </source>
</evidence>
<protein>
    <recommendedName>
        <fullName evidence="5">t-SNARE coiled-coil homology domain-containing protein</fullName>
    </recommendedName>
</protein>